<protein>
    <submittedName>
        <fullName evidence="1">ATP synthase F0, C subunit domain protein</fullName>
    </submittedName>
</protein>
<comment type="caution">
    <text evidence="1">The sequence shown here is derived from an EMBL/GenBank/DDBJ whole genome shotgun (WGS) entry which is preliminary data.</text>
</comment>
<evidence type="ECO:0000313" key="2">
    <source>
        <dbReference type="Proteomes" id="UP000070376"/>
    </source>
</evidence>
<dbReference type="Proteomes" id="UP000070376">
    <property type="component" value="Unassembled WGS sequence"/>
</dbReference>
<accession>A0A133KT99</accession>
<organism evidence="1 2">
    <name type="scientific">Heyndrickxia coagulans</name>
    <name type="common">Weizmannia coagulans</name>
    <dbReference type="NCBI Taxonomy" id="1398"/>
    <lineage>
        <taxon>Bacteria</taxon>
        <taxon>Bacillati</taxon>
        <taxon>Bacillota</taxon>
        <taxon>Bacilli</taxon>
        <taxon>Bacillales</taxon>
        <taxon>Bacillaceae</taxon>
        <taxon>Heyndrickxia</taxon>
    </lineage>
</organism>
<name>A0A133KT99_HEYCO</name>
<evidence type="ECO:0000313" key="1">
    <source>
        <dbReference type="EMBL" id="KWZ82752.1"/>
    </source>
</evidence>
<dbReference type="RefSeq" id="WP_014096983.1">
    <property type="nucleotide sequence ID" value="NZ_CP010525.1"/>
</dbReference>
<sequence>MTVSLILPLRAFYRVGINVLFSSDNKVYLQRLVRPLKNMKKRKDIGGDIKTGIHTHKQNLILKTYSASIAAGGTAGGLSALGFVPGAFVGAVAGTYWQLLASRMDAHDKGKGVTVSVTWALIFSVKTR</sequence>
<dbReference type="EMBL" id="LRPN01000049">
    <property type="protein sequence ID" value="KWZ82752.1"/>
    <property type="molecule type" value="Genomic_DNA"/>
</dbReference>
<dbReference type="PATRIC" id="fig|1398.19.peg.2138"/>
<gene>
    <name evidence="1" type="ORF">HMPREF3213_01597</name>
</gene>
<dbReference type="AlphaFoldDB" id="A0A133KT99"/>
<reference evidence="2" key="1">
    <citation type="submission" date="2016-01" db="EMBL/GenBank/DDBJ databases">
        <authorList>
            <person name="Mitreva M."/>
            <person name="Pepin K.H."/>
            <person name="Mihindukulasuriya K.A."/>
            <person name="Fulton R."/>
            <person name="Fronick C."/>
            <person name="O'Laughlin M."/>
            <person name="Miner T."/>
            <person name="Herter B."/>
            <person name="Rosa B.A."/>
            <person name="Cordes M."/>
            <person name="Tomlinson C."/>
            <person name="Wollam A."/>
            <person name="Palsikar V.B."/>
            <person name="Mardis E.R."/>
            <person name="Wilson R.K."/>
        </authorList>
    </citation>
    <scope>NUCLEOTIDE SEQUENCE [LARGE SCALE GENOMIC DNA]</scope>
    <source>
        <strain evidence="2">GED7749B</strain>
    </source>
</reference>
<proteinExistence type="predicted"/>